<dbReference type="PaxDb" id="55529-EKX45646"/>
<reference evidence="3" key="2">
    <citation type="submission" date="2012-11" db="EMBL/GenBank/DDBJ databases">
        <authorList>
            <person name="Kuo A."/>
            <person name="Curtis B.A."/>
            <person name="Tanifuji G."/>
            <person name="Burki F."/>
            <person name="Gruber A."/>
            <person name="Irimia M."/>
            <person name="Maruyama S."/>
            <person name="Arias M.C."/>
            <person name="Ball S.G."/>
            <person name="Gile G.H."/>
            <person name="Hirakawa Y."/>
            <person name="Hopkins J.F."/>
            <person name="Rensing S.A."/>
            <person name="Schmutz J."/>
            <person name="Symeonidi A."/>
            <person name="Elias M."/>
            <person name="Eveleigh R.J."/>
            <person name="Herman E.K."/>
            <person name="Klute M.J."/>
            <person name="Nakayama T."/>
            <person name="Obornik M."/>
            <person name="Reyes-Prieto A."/>
            <person name="Armbrust E.V."/>
            <person name="Aves S.J."/>
            <person name="Beiko R.G."/>
            <person name="Coutinho P."/>
            <person name="Dacks J.B."/>
            <person name="Durnford D.G."/>
            <person name="Fast N.M."/>
            <person name="Green B.R."/>
            <person name="Grisdale C."/>
            <person name="Hempe F."/>
            <person name="Henrissat B."/>
            <person name="Hoppner M.P."/>
            <person name="Ishida K.-I."/>
            <person name="Kim E."/>
            <person name="Koreny L."/>
            <person name="Kroth P.G."/>
            <person name="Liu Y."/>
            <person name="Malik S.-B."/>
            <person name="Maier U.G."/>
            <person name="McRose D."/>
            <person name="Mock T."/>
            <person name="Neilson J.A."/>
            <person name="Onodera N.T."/>
            <person name="Poole A.M."/>
            <person name="Pritham E.J."/>
            <person name="Richards T.A."/>
            <person name="Rocap G."/>
            <person name="Roy S.W."/>
            <person name="Sarai C."/>
            <person name="Schaack S."/>
            <person name="Shirato S."/>
            <person name="Slamovits C.H."/>
            <person name="Spencer D.F."/>
            <person name="Suzuki S."/>
            <person name="Worden A.Z."/>
            <person name="Zauner S."/>
            <person name="Barry K."/>
            <person name="Bell C."/>
            <person name="Bharti A.K."/>
            <person name="Crow J.A."/>
            <person name="Grimwood J."/>
            <person name="Kramer R."/>
            <person name="Lindquist E."/>
            <person name="Lucas S."/>
            <person name="Salamov A."/>
            <person name="McFadden G.I."/>
            <person name="Lane C.E."/>
            <person name="Keeling P.J."/>
            <person name="Gray M.W."/>
            <person name="Grigoriev I.V."/>
            <person name="Archibald J.M."/>
        </authorList>
    </citation>
    <scope>NUCLEOTIDE SEQUENCE</scope>
    <source>
        <strain evidence="3">CCMP2712</strain>
    </source>
</reference>
<gene>
    <name evidence="1" type="ORF">GUITHDRAFT_108523</name>
</gene>
<dbReference type="EMBL" id="JH992998">
    <property type="protein sequence ID" value="EKX45646.1"/>
    <property type="molecule type" value="Genomic_DNA"/>
</dbReference>
<reference evidence="2" key="3">
    <citation type="submission" date="2016-03" db="UniProtKB">
        <authorList>
            <consortium name="EnsemblProtists"/>
        </authorList>
    </citation>
    <scope>IDENTIFICATION</scope>
</reference>
<evidence type="ECO:0000313" key="2">
    <source>
        <dbReference type="EnsemblProtists" id="EKX45646"/>
    </source>
</evidence>
<dbReference type="Proteomes" id="UP000011087">
    <property type="component" value="Unassembled WGS sequence"/>
</dbReference>
<evidence type="ECO:0000313" key="3">
    <source>
        <dbReference type="Proteomes" id="UP000011087"/>
    </source>
</evidence>
<organism evidence="1">
    <name type="scientific">Guillardia theta (strain CCMP2712)</name>
    <name type="common">Cryptophyte</name>
    <dbReference type="NCBI Taxonomy" id="905079"/>
    <lineage>
        <taxon>Eukaryota</taxon>
        <taxon>Cryptophyceae</taxon>
        <taxon>Pyrenomonadales</taxon>
        <taxon>Geminigeraceae</taxon>
        <taxon>Guillardia</taxon>
    </lineage>
</organism>
<keyword evidence="3" id="KW-1185">Reference proteome</keyword>
<reference evidence="1 3" key="1">
    <citation type="journal article" date="2012" name="Nature">
        <title>Algal genomes reveal evolutionary mosaicism and the fate of nucleomorphs.</title>
        <authorList>
            <consortium name="DOE Joint Genome Institute"/>
            <person name="Curtis B.A."/>
            <person name="Tanifuji G."/>
            <person name="Burki F."/>
            <person name="Gruber A."/>
            <person name="Irimia M."/>
            <person name="Maruyama S."/>
            <person name="Arias M.C."/>
            <person name="Ball S.G."/>
            <person name="Gile G.H."/>
            <person name="Hirakawa Y."/>
            <person name="Hopkins J.F."/>
            <person name="Kuo A."/>
            <person name="Rensing S.A."/>
            <person name="Schmutz J."/>
            <person name="Symeonidi A."/>
            <person name="Elias M."/>
            <person name="Eveleigh R.J."/>
            <person name="Herman E.K."/>
            <person name="Klute M.J."/>
            <person name="Nakayama T."/>
            <person name="Obornik M."/>
            <person name="Reyes-Prieto A."/>
            <person name="Armbrust E.V."/>
            <person name="Aves S.J."/>
            <person name="Beiko R.G."/>
            <person name="Coutinho P."/>
            <person name="Dacks J.B."/>
            <person name="Durnford D.G."/>
            <person name="Fast N.M."/>
            <person name="Green B.R."/>
            <person name="Grisdale C.J."/>
            <person name="Hempel F."/>
            <person name="Henrissat B."/>
            <person name="Hoppner M.P."/>
            <person name="Ishida K."/>
            <person name="Kim E."/>
            <person name="Koreny L."/>
            <person name="Kroth P.G."/>
            <person name="Liu Y."/>
            <person name="Malik S.B."/>
            <person name="Maier U.G."/>
            <person name="McRose D."/>
            <person name="Mock T."/>
            <person name="Neilson J.A."/>
            <person name="Onodera N.T."/>
            <person name="Poole A.M."/>
            <person name="Pritham E.J."/>
            <person name="Richards T.A."/>
            <person name="Rocap G."/>
            <person name="Roy S.W."/>
            <person name="Sarai C."/>
            <person name="Schaack S."/>
            <person name="Shirato S."/>
            <person name="Slamovits C.H."/>
            <person name="Spencer D.F."/>
            <person name="Suzuki S."/>
            <person name="Worden A.Z."/>
            <person name="Zauner S."/>
            <person name="Barry K."/>
            <person name="Bell C."/>
            <person name="Bharti A.K."/>
            <person name="Crow J.A."/>
            <person name="Grimwood J."/>
            <person name="Kramer R."/>
            <person name="Lindquist E."/>
            <person name="Lucas S."/>
            <person name="Salamov A."/>
            <person name="McFadden G.I."/>
            <person name="Lane C.E."/>
            <person name="Keeling P.J."/>
            <person name="Gray M.W."/>
            <person name="Grigoriev I.V."/>
            <person name="Archibald J.M."/>
        </authorList>
    </citation>
    <scope>NUCLEOTIDE SEQUENCE</scope>
    <source>
        <strain evidence="1 3">CCMP2712</strain>
    </source>
</reference>
<proteinExistence type="predicted"/>
<evidence type="ECO:0000313" key="1">
    <source>
        <dbReference type="EMBL" id="EKX45646.1"/>
    </source>
</evidence>
<dbReference type="RefSeq" id="XP_005832626.1">
    <property type="nucleotide sequence ID" value="XM_005832569.1"/>
</dbReference>
<dbReference type="HOGENOM" id="CLU_2351108_0_0_1"/>
<dbReference type="EnsemblProtists" id="EKX45646">
    <property type="protein sequence ID" value="EKX45646"/>
    <property type="gene ID" value="GUITHDRAFT_108523"/>
</dbReference>
<dbReference type="AlphaFoldDB" id="L1JAT9"/>
<sequence>MGNAPCCNPTRASFEAETTMAVEGETVLDRMQQEKIRAKLMSQRADEVHQRQHEEIIRVLDKFESSSAERRSSFLNALSPAQRQEFLRLYDEKRRRP</sequence>
<dbReference type="KEGG" id="gtt:GUITHDRAFT_108523"/>
<name>L1JAT9_GUITC</name>
<accession>L1JAT9</accession>
<dbReference type="GeneID" id="17302246"/>
<protein>
    <submittedName>
        <fullName evidence="1 2">Uncharacterized protein</fullName>
    </submittedName>
</protein>